<comment type="subcellular location">
    <subcellularLocation>
        <location evidence="1">Membrane</location>
        <topology evidence="1">Multi-pass membrane protein</topology>
    </subcellularLocation>
</comment>
<evidence type="ECO:0000256" key="4">
    <source>
        <dbReference type="ARBA" id="ARBA00023136"/>
    </source>
</evidence>
<dbReference type="SMART" id="SM00679">
    <property type="entry name" value="CTNS"/>
    <property type="match status" value="2"/>
</dbReference>
<feature type="transmembrane region" description="Helical" evidence="6">
    <location>
        <begin position="6"/>
        <end position="27"/>
    </location>
</feature>
<evidence type="ECO:0000256" key="3">
    <source>
        <dbReference type="ARBA" id="ARBA00022989"/>
    </source>
</evidence>
<dbReference type="PANTHER" id="PTHR16201">
    <property type="entry name" value="SEVEN TRANSMEMBRANE PROTEIN 1-RELATED"/>
    <property type="match status" value="1"/>
</dbReference>
<feature type="compositionally biased region" description="Low complexity" evidence="5">
    <location>
        <begin position="269"/>
        <end position="280"/>
    </location>
</feature>
<evidence type="ECO:0000256" key="6">
    <source>
        <dbReference type="SAM" id="Phobius"/>
    </source>
</evidence>
<keyword evidence="4 6" id="KW-0472">Membrane</keyword>
<dbReference type="Pfam" id="PF04193">
    <property type="entry name" value="PQ-loop"/>
    <property type="match status" value="1"/>
</dbReference>
<keyword evidence="8" id="KW-1185">Reference proteome</keyword>
<feature type="transmembrane region" description="Helical" evidence="6">
    <location>
        <begin position="185"/>
        <end position="210"/>
    </location>
</feature>
<gene>
    <name evidence="7" type="ORF">Q9L58_007840</name>
</gene>
<organism evidence="7 8">
    <name type="scientific">Discina gigas</name>
    <dbReference type="NCBI Taxonomy" id="1032678"/>
    <lineage>
        <taxon>Eukaryota</taxon>
        <taxon>Fungi</taxon>
        <taxon>Dikarya</taxon>
        <taxon>Ascomycota</taxon>
        <taxon>Pezizomycotina</taxon>
        <taxon>Pezizomycetes</taxon>
        <taxon>Pezizales</taxon>
        <taxon>Discinaceae</taxon>
        <taxon>Discina</taxon>
    </lineage>
</organism>
<feature type="transmembrane region" description="Helical" evidence="6">
    <location>
        <begin position="216"/>
        <end position="237"/>
    </location>
</feature>
<dbReference type="Proteomes" id="UP001447188">
    <property type="component" value="Unassembled WGS sequence"/>
</dbReference>
<dbReference type="InterPro" id="IPR051415">
    <property type="entry name" value="LAAT-1"/>
</dbReference>
<keyword evidence="2 6" id="KW-0812">Transmembrane</keyword>
<feature type="region of interest" description="Disordered" evidence="5">
    <location>
        <begin position="250"/>
        <end position="290"/>
    </location>
</feature>
<comment type="caution">
    <text evidence="7">The sequence shown here is derived from an EMBL/GenBank/DDBJ whole genome shotgun (WGS) entry which is preliminary data.</text>
</comment>
<keyword evidence="3 6" id="KW-1133">Transmembrane helix</keyword>
<dbReference type="EMBL" id="JBBBZM010000132">
    <property type="protein sequence ID" value="KAL0633230.1"/>
    <property type="molecule type" value="Genomic_DNA"/>
</dbReference>
<dbReference type="Gene3D" id="1.20.1280.290">
    <property type="match status" value="1"/>
</dbReference>
<dbReference type="PANTHER" id="PTHR16201:SF37">
    <property type="entry name" value="PQ-LOOP REPEAT-CONTAINING PROTEIN"/>
    <property type="match status" value="1"/>
</dbReference>
<name>A0ABR3GBD7_9PEZI</name>
<reference evidence="7 8" key="1">
    <citation type="submission" date="2024-02" db="EMBL/GenBank/DDBJ databases">
        <title>Discinaceae phylogenomics.</title>
        <authorList>
            <person name="Dirks A.C."/>
            <person name="James T.Y."/>
        </authorList>
    </citation>
    <scope>NUCLEOTIDE SEQUENCE [LARGE SCALE GENOMIC DNA]</scope>
    <source>
        <strain evidence="7 8">ACD0624</strain>
    </source>
</reference>
<evidence type="ECO:0000256" key="5">
    <source>
        <dbReference type="SAM" id="MobiDB-lite"/>
    </source>
</evidence>
<evidence type="ECO:0000256" key="1">
    <source>
        <dbReference type="ARBA" id="ARBA00004141"/>
    </source>
</evidence>
<evidence type="ECO:0000313" key="8">
    <source>
        <dbReference type="Proteomes" id="UP001447188"/>
    </source>
</evidence>
<accession>A0ABR3GBD7</accession>
<proteinExistence type="predicted"/>
<evidence type="ECO:0000313" key="7">
    <source>
        <dbReference type="EMBL" id="KAL0633230.1"/>
    </source>
</evidence>
<evidence type="ECO:0008006" key="9">
    <source>
        <dbReference type="Google" id="ProtNLM"/>
    </source>
</evidence>
<evidence type="ECO:0000256" key="2">
    <source>
        <dbReference type="ARBA" id="ARBA00022692"/>
    </source>
</evidence>
<protein>
    <recommendedName>
        <fullName evidence="9">PQ loop repeat protein</fullName>
    </recommendedName>
</protein>
<feature type="transmembrane region" description="Helical" evidence="6">
    <location>
        <begin position="121"/>
        <end position="145"/>
    </location>
</feature>
<feature type="transmembrane region" description="Helical" evidence="6">
    <location>
        <begin position="151"/>
        <end position="173"/>
    </location>
</feature>
<sequence length="290" mass="32089">MARQESIPVAANVLGTIGTILLCVQLIPQIWMNYRSKKTEGLPAIMMFIWATCRTPCHLQQLGANLFFFNPAGVPFGVYAIGQNLNTPVQVQAQAFTALSLVSWAQCLHYAHNWKIWTSTVLAISTGVFYGGVEAVLILTLRPIYDRGTEWPIILIGVLASVLFVAGLLPPYFEIWKRKGQVVGIDWMFLSIDWSGAFFSLMSIVAQTVLDPIGCALYLAVLILEVGIFVSHWIWLFRTRRQRRLEKEQLEKTDLEGASGLSTDENELPSGSGSMPGMPSADGGWHGGKE</sequence>
<dbReference type="InterPro" id="IPR006603">
    <property type="entry name" value="PQ-loop_rpt"/>
</dbReference>